<dbReference type="RefSeq" id="WP_085401182.1">
    <property type="nucleotide sequence ID" value="NZ_NAFL01000248.1"/>
</dbReference>
<evidence type="ECO:0000313" key="1">
    <source>
        <dbReference type="EMBL" id="OSJ32568.1"/>
    </source>
</evidence>
<organism evidence="1 2">
    <name type="scientific">Bradyrhizobium japonicum</name>
    <dbReference type="NCBI Taxonomy" id="375"/>
    <lineage>
        <taxon>Bacteria</taxon>
        <taxon>Pseudomonadati</taxon>
        <taxon>Pseudomonadota</taxon>
        <taxon>Alphaproteobacteria</taxon>
        <taxon>Hyphomicrobiales</taxon>
        <taxon>Nitrobacteraceae</taxon>
        <taxon>Bradyrhizobium</taxon>
    </lineage>
</organism>
<name>A0A1Y2JQ49_BRAJP</name>
<comment type="caution">
    <text evidence="1">The sequence shown here is derived from an EMBL/GenBank/DDBJ whole genome shotgun (WGS) entry which is preliminary data.</text>
</comment>
<dbReference type="EMBL" id="NAFL01000248">
    <property type="protein sequence ID" value="OSJ32568.1"/>
    <property type="molecule type" value="Genomic_DNA"/>
</dbReference>
<reference evidence="1 2" key="1">
    <citation type="submission" date="2017-03" db="EMBL/GenBank/DDBJ databases">
        <title>Whole genome sequences of fourteen strains of Bradyrhizobium canariense and one strain of Bradyrhizobium japonicum isolated from Lupinus (Papilionoideae: Genisteae) species in Algeria.</title>
        <authorList>
            <person name="Crovadore J."/>
            <person name="Chekireb D."/>
            <person name="Brachmann A."/>
            <person name="Chablais R."/>
            <person name="Cochard B."/>
            <person name="Lefort F."/>
        </authorList>
    </citation>
    <scope>NUCLEOTIDE SEQUENCE [LARGE SCALE GENOMIC DNA]</scope>
    <source>
        <strain evidence="1 2">UBMA197</strain>
    </source>
</reference>
<evidence type="ECO:0000313" key="2">
    <source>
        <dbReference type="Proteomes" id="UP000193335"/>
    </source>
</evidence>
<gene>
    <name evidence="1" type="ORF">BSZ19_18635</name>
</gene>
<accession>A0A1Y2JQ49</accession>
<proteinExistence type="predicted"/>
<protein>
    <submittedName>
        <fullName evidence="1">Uncharacterized protein</fullName>
    </submittedName>
</protein>
<dbReference type="AlphaFoldDB" id="A0A1Y2JQ49"/>
<dbReference type="Proteomes" id="UP000193335">
    <property type="component" value="Unassembled WGS sequence"/>
</dbReference>
<sequence length="71" mass="7781">MCEAIEVTDEIPRERDAIKYDCGGYAGLVDSTPDEIRSHGCGRGGCCTRSFVCVLCGKRYVGRAESPEYID</sequence>